<dbReference type="EMBL" id="JBHMCF010000008">
    <property type="protein sequence ID" value="MFB9469600.1"/>
    <property type="molecule type" value="Genomic_DNA"/>
</dbReference>
<comment type="caution">
    <text evidence="12">The sequence shown here is derived from an EMBL/GenBank/DDBJ whole genome shotgun (WGS) entry which is preliminary data.</text>
</comment>
<dbReference type="InterPro" id="IPR050582">
    <property type="entry name" value="HAD-like_SerB"/>
</dbReference>
<evidence type="ECO:0000313" key="13">
    <source>
        <dbReference type="Proteomes" id="UP001589568"/>
    </source>
</evidence>
<evidence type="ECO:0000256" key="4">
    <source>
        <dbReference type="ARBA" id="ARBA00012640"/>
    </source>
</evidence>
<name>A0ABV5NH32_9ACTN</name>
<dbReference type="InterPro" id="IPR036412">
    <property type="entry name" value="HAD-like_sf"/>
</dbReference>
<evidence type="ECO:0000256" key="6">
    <source>
        <dbReference type="ARBA" id="ARBA00022723"/>
    </source>
</evidence>
<dbReference type="NCBIfam" id="TIGR01488">
    <property type="entry name" value="HAD-SF-IB"/>
    <property type="match status" value="1"/>
</dbReference>
<dbReference type="RefSeq" id="WP_379482902.1">
    <property type="nucleotide sequence ID" value="NZ_JBHMCF010000008.1"/>
</dbReference>
<organism evidence="12 13">
    <name type="scientific">Nonomuraea salmonea</name>
    <dbReference type="NCBI Taxonomy" id="46181"/>
    <lineage>
        <taxon>Bacteria</taxon>
        <taxon>Bacillati</taxon>
        <taxon>Actinomycetota</taxon>
        <taxon>Actinomycetes</taxon>
        <taxon>Streptosporangiales</taxon>
        <taxon>Streptosporangiaceae</taxon>
        <taxon>Nonomuraea</taxon>
    </lineage>
</organism>
<evidence type="ECO:0000256" key="7">
    <source>
        <dbReference type="ARBA" id="ARBA00022801"/>
    </source>
</evidence>
<evidence type="ECO:0000256" key="9">
    <source>
        <dbReference type="ARBA" id="ARBA00023299"/>
    </source>
</evidence>
<comment type="catalytic activity">
    <reaction evidence="11">
        <text>O-phospho-D-serine + H2O = D-serine + phosphate</text>
        <dbReference type="Rhea" id="RHEA:24873"/>
        <dbReference type="ChEBI" id="CHEBI:15377"/>
        <dbReference type="ChEBI" id="CHEBI:35247"/>
        <dbReference type="ChEBI" id="CHEBI:43474"/>
        <dbReference type="ChEBI" id="CHEBI:58680"/>
        <dbReference type="EC" id="3.1.3.3"/>
    </reaction>
</comment>
<dbReference type="PANTHER" id="PTHR43344:SF2">
    <property type="entry name" value="PHOSPHOSERINE PHOSPHATASE"/>
    <property type="match status" value="1"/>
</dbReference>
<dbReference type="GO" id="GO:0016787">
    <property type="term" value="F:hydrolase activity"/>
    <property type="evidence" value="ECO:0007669"/>
    <property type="project" value="UniProtKB-KW"/>
</dbReference>
<evidence type="ECO:0000256" key="3">
    <source>
        <dbReference type="ARBA" id="ARBA00009184"/>
    </source>
</evidence>
<accession>A0ABV5NH32</accession>
<dbReference type="EC" id="3.1.3.3" evidence="4"/>
<protein>
    <recommendedName>
        <fullName evidence="4">phosphoserine phosphatase</fullName>
        <ecNumber evidence="4">3.1.3.3</ecNumber>
    </recommendedName>
</protein>
<evidence type="ECO:0000256" key="10">
    <source>
        <dbReference type="ARBA" id="ARBA00048138"/>
    </source>
</evidence>
<dbReference type="Proteomes" id="UP001589568">
    <property type="component" value="Unassembled WGS sequence"/>
</dbReference>
<keyword evidence="13" id="KW-1185">Reference proteome</keyword>
<comment type="pathway">
    <text evidence="2">Amino-acid biosynthesis; L-serine biosynthesis; L-serine from 3-phospho-D-glycerate: step 3/3.</text>
</comment>
<reference evidence="12 13" key="1">
    <citation type="submission" date="2024-09" db="EMBL/GenBank/DDBJ databases">
        <authorList>
            <person name="Sun Q."/>
            <person name="Mori K."/>
        </authorList>
    </citation>
    <scope>NUCLEOTIDE SEQUENCE [LARGE SCALE GENOMIC DNA]</scope>
    <source>
        <strain evidence="12 13">JCM 3324</strain>
    </source>
</reference>
<comment type="catalytic activity">
    <reaction evidence="10">
        <text>O-phospho-L-serine + H2O = L-serine + phosphate</text>
        <dbReference type="Rhea" id="RHEA:21208"/>
        <dbReference type="ChEBI" id="CHEBI:15377"/>
        <dbReference type="ChEBI" id="CHEBI:33384"/>
        <dbReference type="ChEBI" id="CHEBI:43474"/>
        <dbReference type="ChEBI" id="CHEBI:57524"/>
        <dbReference type="EC" id="3.1.3.3"/>
    </reaction>
</comment>
<keyword evidence="6" id="KW-0479">Metal-binding</keyword>
<evidence type="ECO:0000256" key="8">
    <source>
        <dbReference type="ARBA" id="ARBA00022842"/>
    </source>
</evidence>
<dbReference type="PANTHER" id="PTHR43344">
    <property type="entry name" value="PHOSPHOSERINE PHOSPHATASE"/>
    <property type="match status" value="1"/>
</dbReference>
<dbReference type="Pfam" id="PF12710">
    <property type="entry name" value="HAD"/>
    <property type="match status" value="1"/>
</dbReference>
<evidence type="ECO:0000256" key="5">
    <source>
        <dbReference type="ARBA" id="ARBA00022605"/>
    </source>
</evidence>
<dbReference type="SUPFAM" id="SSF56784">
    <property type="entry name" value="HAD-like"/>
    <property type="match status" value="1"/>
</dbReference>
<gene>
    <name evidence="12" type="ORF">ACFFR3_08780</name>
</gene>
<keyword evidence="8" id="KW-0460">Magnesium</keyword>
<keyword evidence="7 12" id="KW-0378">Hydrolase</keyword>
<dbReference type="Gene3D" id="3.40.50.1000">
    <property type="entry name" value="HAD superfamily/HAD-like"/>
    <property type="match status" value="1"/>
</dbReference>
<comment type="similarity">
    <text evidence="3">Belongs to the HAD-like hydrolase superfamily. SerB family.</text>
</comment>
<keyword evidence="5" id="KW-0028">Amino-acid biosynthesis</keyword>
<evidence type="ECO:0000256" key="2">
    <source>
        <dbReference type="ARBA" id="ARBA00005135"/>
    </source>
</evidence>
<sequence length="222" mass="24320">MRHETDGGTRAASLHVFDMDGTLLTGSSASLQIARRLGTYDDLVELEARFAAGEIDTRGFAAAIHELWRELTQAAVAEAFAASPWLNGIEQVCRDIRERGERSAVITMSPDFFARHLLDLGFDEVVASRFPAPPFAEPLDPAAILTPADKVDITEELRVRFGLPYERCVAYGDSMSDAPLFRRLTNTVAVNADHHLADLAALSYRGGDLTEAYELGRSLLTP</sequence>
<comment type="cofactor">
    <cofactor evidence="1">
        <name>Mg(2+)</name>
        <dbReference type="ChEBI" id="CHEBI:18420"/>
    </cofactor>
</comment>
<dbReference type="InterPro" id="IPR023214">
    <property type="entry name" value="HAD_sf"/>
</dbReference>
<evidence type="ECO:0000313" key="12">
    <source>
        <dbReference type="EMBL" id="MFB9469600.1"/>
    </source>
</evidence>
<keyword evidence="9" id="KW-0718">Serine biosynthesis</keyword>
<evidence type="ECO:0000256" key="1">
    <source>
        <dbReference type="ARBA" id="ARBA00001946"/>
    </source>
</evidence>
<proteinExistence type="inferred from homology"/>
<evidence type="ECO:0000256" key="11">
    <source>
        <dbReference type="ARBA" id="ARBA00048523"/>
    </source>
</evidence>